<accession>A0A060HH34</accession>
<keyword evidence="2" id="KW-1185">Reference proteome</keyword>
<dbReference type="STRING" id="926571.NVIE_006630"/>
<reference evidence="1 2" key="1">
    <citation type="journal article" date="2014" name="Int. J. Syst. Evol. Microbiol.">
        <title>Nitrososphaera viennensis gen. nov., sp. nov., an aerobic and mesophilic, ammonia-oxidizing archaeon from soil and a member of the archaeal phylum Thaumarchaeota.</title>
        <authorList>
            <person name="Stieglmeier M."/>
            <person name="Klingl A."/>
            <person name="Alves R.J."/>
            <person name="Rittmann S.K."/>
            <person name="Melcher M."/>
            <person name="Leisch N."/>
            <person name="Schleper C."/>
        </authorList>
    </citation>
    <scope>NUCLEOTIDE SEQUENCE [LARGE SCALE GENOMIC DNA]</scope>
    <source>
        <strain evidence="1">EN76</strain>
    </source>
</reference>
<organism evidence="1 2">
    <name type="scientific">Nitrososphaera viennensis EN76</name>
    <dbReference type="NCBI Taxonomy" id="926571"/>
    <lineage>
        <taxon>Archaea</taxon>
        <taxon>Nitrososphaerota</taxon>
        <taxon>Nitrososphaeria</taxon>
        <taxon>Nitrososphaerales</taxon>
        <taxon>Nitrososphaeraceae</taxon>
        <taxon>Nitrososphaera</taxon>
    </lineage>
</organism>
<dbReference type="KEGG" id="nvn:NVIE_006630"/>
<gene>
    <name evidence="1" type="ORF">NVIE_006630</name>
</gene>
<evidence type="ECO:0000313" key="2">
    <source>
        <dbReference type="Proteomes" id="UP000027093"/>
    </source>
</evidence>
<evidence type="ECO:0000313" key="1">
    <source>
        <dbReference type="EMBL" id="AIC14868.1"/>
    </source>
</evidence>
<dbReference type="HOGENOM" id="CLU_2581216_0_0_2"/>
<dbReference type="Proteomes" id="UP000027093">
    <property type="component" value="Chromosome"/>
</dbReference>
<dbReference type="EMBL" id="CP007536">
    <property type="protein sequence ID" value="AIC14868.1"/>
    <property type="molecule type" value="Genomic_DNA"/>
</dbReference>
<protein>
    <submittedName>
        <fullName evidence="1">Uncharacterized protein</fullName>
    </submittedName>
</protein>
<dbReference type="AlphaFoldDB" id="A0A060HH34"/>
<proteinExistence type="predicted"/>
<name>A0A060HH34_9ARCH</name>
<sequence length="83" mass="9141">MAFAAHAFLYRRRALARVAQAAEKLRCNICDVTVDTAGAKEHSASRDHALKKQKLEGDLKEMRASGKYGHDSSVVVQWAASIQ</sequence>